<organism evidence="1 4">
    <name type="scientific">Neoroseomonas oryzicola</name>
    <dbReference type="NCBI Taxonomy" id="535904"/>
    <lineage>
        <taxon>Bacteria</taxon>
        <taxon>Pseudomonadati</taxon>
        <taxon>Pseudomonadota</taxon>
        <taxon>Alphaproteobacteria</taxon>
        <taxon>Acetobacterales</taxon>
        <taxon>Acetobacteraceae</taxon>
        <taxon>Neoroseomonas</taxon>
    </lineage>
</organism>
<keyword evidence="3" id="KW-1185">Reference proteome</keyword>
<dbReference type="EMBL" id="JAAEDK010000052">
    <property type="protein sequence ID" value="MBR0661392.1"/>
    <property type="molecule type" value="Genomic_DNA"/>
</dbReference>
<evidence type="ECO:0000313" key="2">
    <source>
        <dbReference type="EMBL" id="NKE19279.1"/>
    </source>
</evidence>
<gene>
    <name evidence="2" type="ORF">GWK15_20160</name>
    <name evidence="1" type="ORF">GXW75_19210</name>
</gene>
<evidence type="ECO:0000313" key="1">
    <source>
        <dbReference type="EMBL" id="MBR0661392.1"/>
    </source>
</evidence>
<comment type="caution">
    <text evidence="1">The sequence shown here is derived from an EMBL/GenBank/DDBJ whole genome shotgun (WGS) entry which is preliminary data.</text>
</comment>
<proteinExistence type="predicted"/>
<protein>
    <submittedName>
        <fullName evidence="1">Uncharacterized protein</fullName>
    </submittedName>
</protein>
<evidence type="ECO:0000313" key="3">
    <source>
        <dbReference type="Proteomes" id="UP000746741"/>
    </source>
</evidence>
<dbReference type="Gene3D" id="2.60.40.10">
    <property type="entry name" value="Immunoglobulins"/>
    <property type="match status" value="1"/>
</dbReference>
<dbReference type="AlphaFoldDB" id="A0A9X9WM32"/>
<reference evidence="1" key="3">
    <citation type="journal article" date="2021" name="Syst. Appl. Microbiol.">
        <title>Roseomonas hellenica sp. nov., isolated from roots of wild-growing Alkanna tinctoria.</title>
        <authorList>
            <person name="Rat A."/>
            <person name="Naranjo H.D."/>
            <person name="Lebbe L."/>
            <person name="Cnockaert M."/>
            <person name="Krigas N."/>
            <person name="Grigoriadou K."/>
            <person name="Maloupa E."/>
            <person name="Willems A."/>
        </authorList>
    </citation>
    <scope>NUCLEOTIDE SEQUENCE</scope>
    <source>
        <strain evidence="1">LMG 31161</strain>
    </source>
</reference>
<dbReference type="Proteomes" id="UP001138708">
    <property type="component" value="Unassembled WGS sequence"/>
</dbReference>
<sequence length="631" mass="68167">MLIGRIFGRGVCRCGSAADARPLTAAPVQPQRGGDPALGPAFGPLPAPIGAWTPFRWGAIEVFYTLNRDAHPAHALPDAIKDPPKQADDCVIGGIALGRVEDLAHPAHVQKVALMAEHCLGVYRGFGFRVPASLRIHLCTFGTDADANFRGGTEVWLDHVWVSTRLNETDALLTVAHEVFHRVQYEYNATIAKTSPFYAALREGGARLAEDWVLDSGDRYLKDGIEFLEDPGRPLMHHPGPGPEIPPHSYAAALFWRWLCEQHGEIRSGTDGIEVMRTILETMKDGSGYILTDLREARGAVVGEGHLDAFQHLDRAAGETLSTETDWGNFLVANWMHGTASPTPDKRFDYVEDDDLGGSFSRRRPFVWPGEKKTAADLAAKPFAFEIPRGAVRAGFSARYTVVDLSQGTPPPLLRLDFKVLEGMEDPLVQVLMIGRNAAGKEDLKDLLRSDRTDWTTFIPTKGLTQVVVIVAAREHPGRYRIALAPAAGQVVLHAAACNAAPGRSYETDPREGAWPWTSPDVALDGDAVRVRVTNRGDAPSGPVTVTLAAQGTTRDVPLRAGRWTDVGEATTGSIAPGATAEFRIPWTAPRTPAAATGWGLRARIASGGAAFVVLSSVGRLSLPDRIDAVL</sequence>
<dbReference type="EMBL" id="JAAVUP010000009">
    <property type="protein sequence ID" value="NKE19279.1"/>
    <property type="molecule type" value="Genomic_DNA"/>
</dbReference>
<dbReference type="RefSeq" id="WP_168043190.1">
    <property type="nucleotide sequence ID" value="NZ_JAAEDK010000052.1"/>
</dbReference>
<accession>A0A9X9WM32</accession>
<name>A0A9X9WM32_9PROT</name>
<reference evidence="1" key="1">
    <citation type="submission" date="2020-01" db="EMBL/GenBank/DDBJ databases">
        <authorList>
            <person name="Rat A."/>
        </authorList>
    </citation>
    <scope>NUCLEOTIDE SEQUENCE</scope>
    <source>
        <strain evidence="1">LMG 31161</strain>
    </source>
</reference>
<evidence type="ECO:0000313" key="4">
    <source>
        <dbReference type="Proteomes" id="UP001138708"/>
    </source>
</evidence>
<dbReference type="Proteomes" id="UP000746741">
    <property type="component" value="Unassembled WGS sequence"/>
</dbReference>
<dbReference type="InterPro" id="IPR013783">
    <property type="entry name" value="Ig-like_fold"/>
</dbReference>
<reference evidence="2 3" key="2">
    <citation type="submission" date="2020-02" db="EMBL/GenBank/DDBJ databases">
        <authorList>
            <person name="Sun Q."/>
            <person name="Inoue M."/>
        </authorList>
    </citation>
    <scope>NUCLEOTIDE SEQUENCE [LARGE SCALE GENOMIC DNA]</scope>
    <source>
        <strain evidence="2 3">KCTC 22478</strain>
    </source>
</reference>